<evidence type="ECO:0000256" key="6">
    <source>
        <dbReference type="ARBA" id="ARBA00022679"/>
    </source>
</evidence>
<comment type="function">
    <text evidence="13">DNA polymerase involved in damage-induced mutagenesis and translesion synthesis (TLS). It is not the major replicative DNA polymerase.</text>
</comment>
<dbReference type="InterPro" id="IPR012340">
    <property type="entry name" value="NA-bd_OB-fold"/>
</dbReference>
<evidence type="ECO:0000256" key="11">
    <source>
        <dbReference type="ARBA" id="ARBA00023204"/>
    </source>
</evidence>
<dbReference type="EC" id="2.7.7.7" evidence="3 13"/>
<dbReference type="CDD" id="cd07434">
    <property type="entry name" value="PHP_PolIIIA_DnaE2"/>
    <property type="match status" value="1"/>
</dbReference>
<dbReference type="GO" id="GO:0003887">
    <property type="term" value="F:DNA-directed DNA polymerase activity"/>
    <property type="evidence" value="ECO:0007669"/>
    <property type="project" value="UniProtKB-EC"/>
</dbReference>
<keyword evidence="7 13" id="KW-0548">Nucleotidyltransferase</keyword>
<dbReference type="InterPro" id="IPR011708">
    <property type="entry name" value="DNA_pol3_alpha_NTPase_dom"/>
</dbReference>
<dbReference type="HAMAP" id="MF_01902">
    <property type="entry name" value="DNApol_error_prone"/>
    <property type="match status" value="1"/>
</dbReference>
<dbReference type="EMBL" id="JBHRYB010000015">
    <property type="protein sequence ID" value="MFC3681568.1"/>
    <property type="molecule type" value="Genomic_DNA"/>
</dbReference>
<keyword evidence="8 13" id="KW-0235">DNA replication</keyword>
<dbReference type="Proteomes" id="UP001595722">
    <property type="component" value="Unassembled WGS sequence"/>
</dbReference>
<keyword evidence="9 13" id="KW-0227">DNA damage</keyword>
<comment type="subcellular location">
    <subcellularLocation>
        <location evidence="1 13">Cytoplasm</location>
    </subcellularLocation>
</comment>
<dbReference type="Pfam" id="PF02811">
    <property type="entry name" value="PHP"/>
    <property type="match status" value="1"/>
</dbReference>
<feature type="domain" description="Polymerase/histidinol phosphatase N-terminal" evidence="14">
    <location>
        <begin position="9"/>
        <end position="78"/>
    </location>
</feature>
<keyword evidence="11 13" id="KW-0234">DNA repair</keyword>
<dbReference type="InterPro" id="IPR004805">
    <property type="entry name" value="DnaE2/DnaE/PolC"/>
</dbReference>
<evidence type="ECO:0000256" key="10">
    <source>
        <dbReference type="ARBA" id="ARBA00022932"/>
    </source>
</evidence>
<keyword evidence="5 13" id="KW-0963">Cytoplasm</keyword>
<dbReference type="Pfam" id="PF07733">
    <property type="entry name" value="DNA_pol3_alpha"/>
    <property type="match status" value="1"/>
</dbReference>
<dbReference type="InterPro" id="IPR029460">
    <property type="entry name" value="DNAPol_HHH"/>
</dbReference>
<dbReference type="NCBIfam" id="NF004225">
    <property type="entry name" value="PRK05672.1"/>
    <property type="match status" value="1"/>
</dbReference>
<dbReference type="InterPro" id="IPR003141">
    <property type="entry name" value="Pol/His_phosphatase_N"/>
</dbReference>
<dbReference type="InterPro" id="IPR004013">
    <property type="entry name" value="PHP_dom"/>
</dbReference>
<keyword evidence="6 13" id="KW-0808">Transferase</keyword>
<evidence type="ECO:0000256" key="9">
    <source>
        <dbReference type="ARBA" id="ARBA00022763"/>
    </source>
</evidence>
<dbReference type="Pfam" id="PF14579">
    <property type="entry name" value="HHH_6"/>
    <property type="match status" value="1"/>
</dbReference>
<keyword evidence="10 13" id="KW-0239">DNA-directed DNA polymerase</keyword>
<comment type="caution">
    <text evidence="15">The sequence shown here is derived from an EMBL/GenBank/DDBJ whole genome shotgun (WGS) entry which is preliminary data.</text>
</comment>
<evidence type="ECO:0000256" key="8">
    <source>
        <dbReference type="ARBA" id="ARBA00022705"/>
    </source>
</evidence>
<gene>
    <name evidence="13" type="primary">dnaE2</name>
    <name evidence="15" type="ORF">ACFOMG_15795</name>
</gene>
<comment type="similarity">
    <text evidence="2 13">Belongs to the DNA polymerase type-C family. DnaE2 subfamily.</text>
</comment>
<dbReference type="RefSeq" id="WP_376868046.1">
    <property type="nucleotide sequence ID" value="NZ_JBHRYB010000015.1"/>
</dbReference>
<name>A0ABV7VZX0_9GAMM</name>
<organism evidence="15 16">
    <name type="scientific">Bacterioplanoides pacificum</name>
    <dbReference type="NCBI Taxonomy" id="1171596"/>
    <lineage>
        <taxon>Bacteria</taxon>
        <taxon>Pseudomonadati</taxon>
        <taxon>Pseudomonadota</taxon>
        <taxon>Gammaproteobacteria</taxon>
        <taxon>Oceanospirillales</taxon>
        <taxon>Oceanospirillaceae</taxon>
        <taxon>Bacterioplanoides</taxon>
    </lineage>
</organism>
<dbReference type="CDD" id="cd04485">
    <property type="entry name" value="DnaE_OBF"/>
    <property type="match status" value="1"/>
</dbReference>
<dbReference type="SUPFAM" id="SSF89550">
    <property type="entry name" value="PHP domain-like"/>
    <property type="match status" value="1"/>
</dbReference>
<reference evidence="16" key="1">
    <citation type="journal article" date="2019" name="Int. J. Syst. Evol. Microbiol.">
        <title>The Global Catalogue of Microorganisms (GCM) 10K type strain sequencing project: providing services to taxonomists for standard genome sequencing and annotation.</title>
        <authorList>
            <consortium name="The Broad Institute Genomics Platform"/>
            <consortium name="The Broad Institute Genome Sequencing Center for Infectious Disease"/>
            <person name="Wu L."/>
            <person name="Ma J."/>
        </authorList>
    </citation>
    <scope>NUCLEOTIDE SEQUENCE [LARGE SCALE GENOMIC DNA]</scope>
    <source>
        <strain evidence="16">KCTC 42424</strain>
    </source>
</reference>
<dbReference type="PANTHER" id="PTHR32294:SF4">
    <property type="entry name" value="ERROR-PRONE DNA POLYMERASE"/>
    <property type="match status" value="1"/>
</dbReference>
<evidence type="ECO:0000256" key="5">
    <source>
        <dbReference type="ARBA" id="ARBA00022490"/>
    </source>
</evidence>
<evidence type="ECO:0000256" key="2">
    <source>
        <dbReference type="ARBA" id="ARBA00007391"/>
    </source>
</evidence>
<accession>A0ABV7VZX0</accession>
<evidence type="ECO:0000256" key="1">
    <source>
        <dbReference type="ARBA" id="ARBA00004496"/>
    </source>
</evidence>
<protein>
    <recommendedName>
        <fullName evidence="4 13">Error-prone DNA polymerase</fullName>
        <ecNumber evidence="3 13">2.7.7.7</ecNumber>
    </recommendedName>
</protein>
<dbReference type="Gene3D" id="1.10.150.870">
    <property type="match status" value="1"/>
</dbReference>
<dbReference type="Pfam" id="PF01336">
    <property type="entry name" value="tRNA_anti-codon"/>
    <property type="match status" value="1"/>
</dbReference>
<keyword evidence="16" id="KW-1185">Reference proteome</keyword>
<evidence type="ECO:0000256" key="12">
    <source>
        <dbReference type="ARBA" id="ARBA00049244"/>
    </source>
</evidence>
<evidence type="ECO:0000259" key="14">
    <source>
        <dbReference type="SMART" id="SM00481"/>
    </source>
</evidence>
<dbReference type="PANTHER" id="PTHR32294">
    <property type="entry name" value="DNA POLYMERASE III SUBUNIT ALPHA"/>
    <property type="match status" value="1"/>
</dbReference>
<evidence type="ECO:0000313" key="15">
    <source>
        <dbReference type="EMBL" id="MFC3681568.1"/>
    </source>
</evidence>
<dbReference type="SMART" id="SM00481">
    <property type="entry name" value="POLIIIAc"/>
    <property type="match status" value="1"/>
</dbReference>
<evidence type="ECO:0000256" key="4">
    <source>
        <dbReference type="ARBA" id="ARBA00017273"/>
    </source>
</evidence>
<evidence type="ECO:0000313" key="16">
    <source>
        <dbReference type="Proteomes" id="UP001595722"/>
    </source>
</evidence>
<dbReference type="Gene3D" id="3.20.20.140">
    <property type="entry name" value="Metal-dependent hydrolases"/>
    <property type="match status" value="1"/>
</dbReference>
<evidence type="ECO:0000256" key="3">
    <source>
        <dbReference type="ARBA" id="ARBA00012417"/>
    </source>
</evidence>
<evidence type="ECO:0000256" key="7">
    <source>
        <dbReference type="ARBA" id="ARBA00022695"/>
    </source>
</evidence>
<proteinExistence type="inferred from homology"/>
<dbReference type="InterPro" id="IPR023073">
    <property type="entry name" value="DnaE2"/>
</dbReference>
<dbReference type="Gene3D" id="2.40.50.140">
    <property type="entry name" value="Nucleic acid-binding proteins"/>
    <property type="match status" value="1"/>
</dbReference>
<evidence type="ECO:0000256" key="13">
    <source>
        <dbReference type="HAMAP-Rule" id="MF_01902"/>
    </source>
</evidence>
<sequence>MNSQSRQYAELHCVSNFSFLRGASHPEELIQQADHCGYQALALTDECSVAGVVRAHQARKELQLKTRLIIGSEFRQNHTSTPPASPAGRYILLVSNLAAYQELCQLISRCRRQAEKGHYQFCRHDLLTLQHLLLLAQPEDIHHPEEQQLIRHFYHPENDKNRYWLLAERLLDEQDPVTYGQICTWGSDYNLPLVCGNDVHMHTSQRKALQDCLTAIRLNTSLSDCKQHLFANAERHLRSLKKLHYLYPPALLHNSCDIARRCTFELDEISYSYPRDTVPEGQPAHRYLRQLVEQGQQKRFPDGTPESVQATINKELKLIRQKNYEHYFLTVYDIVQFARRNQILCQGRGSAANSVVCYCLEITEVNPLEVQLLFERFISSGRDEPPDIDVDFESQRREEVIQYIYRRYGRERAAIAATVITYRRKSAVRDIGKALGLDLLQLEQLIANYGWRYRGENWLDELLSNSREPARLLQLFKQRVSEILHFPRHLSQHVGGFVISQGPLNNLVTIENASMPGRTVIQWDKDDLEALGLMKVDILSLGMMSAIRRSLDMLSSHEQRMTLADIPRDDPATYQMLQRADTIGVFQVESRAQMNMLPRLRPANYYDLVIQVSIVRPGPIHGDMVHPYLQRRRGQEAADYPLPALKPILQRTLGIPLFQEQMIAFAMVAADFTATEADQLRRSMASWRKKGHMQQLQQRLETNLLKNGFQRDYIQRIQRQLEGFGEYGFPESHAASFALLVYVSAWLKCHHPAVFCCALLNSQPMGFYSPAQLLQDARQHGVEILPVDVNHSDWQHRLAAGSAAKNNQKAAIRLGLRLVKGLTKDAGQQLQQQRPLAGYSSIADCVQRARLTQQQRQALASANAFGQLASDRYQARWQVAEPLQDDLLAPLQQQPASENESWLPAPSETDNLTEDYHSLGLSLGRHPLEIMRQQGTLGDSVTALGLKHCAHGDEVYVAGLVTCRQRPGTSAGVTFVTLEDETGNINVIVWLATAQRQLKMLVQSRILQVYGKVEKDPDSGVIHLIAYRLLDLSRALPLPMNSRDYH</sequence>
<comment type="catalytic activity">
    <reaction evidence="12 13">
        <text>DNA(n) + a 2'-deoxyribonucleoside 5'-triphosphate = DNA(n+1) + diphosphate</text>
        <dbReference type="Rhea" id="RHEA:22508"/>
        <dbReference type="Rhea" id="RHEA-COMP:17339"/>
        <dbReference type="Rhea" id="RHEA-COMP:17340"/>
        <dbReference type="ChEBI" id="CHEBI:33019"/>
        <dbReference type="ChEBI" id="CHEBI:61560"/>
        <dbReference type="ChEBI" id="CHEBI:173112"/>
        <dbReference type="EC" id="2.7.7.7"/>
    </reaction>
</comment>
<dbReference type="InterPro" id="IPR040982">
    <property type="entry name" value="DNA_pol3_finger"/>
</dbReference>
<dbReference type="Pfam" id="PF17657">
    <property type="entry name" value="DNA_pol3_finger"/>
    <property type="match status" value="1"/>
</dbReference>
<dbReference type="InterPro" id="IPR016195">
    <property type="entry name" value="Pol/histidinol_Pase-like"/>
</dbReference>
<dbReference type="InterPro" id="IPR004365">
    <property type="entry name" value="NA-bd_OB_tRNA"/>
</dbReference>
<dbReference type="NCBIfam" id="TIGR00594">
    <property type="entry name" value="polc"/>
    <property type="match status" value="1"/>
</dbReference>